<dbReference type="InterPro" id="IPR008962">
    <property type="entry name" value="PapD-like_sf"/>
</dbReference>
<keyword evidence="6" id="KW-1185">Reference proteome</keyword>
<evidence type="ECO:0000313" key="6">
    <source>
        <dbReference type="Proteomes" id="UP000005237"/>
    </source>
</evidence>
<dbReference type="PROSITE" id="PS50202">
    <property type="entry name" value="MSP"/>
    <property type="match status" value="1"/>
</dbReference>
<feature type="compositionally biased region" description="Basic and acidic residues" evidence="2">
    <location>
        <begin position="95"/>
        <end position="127"/>
    </location>
</feature>
<keyword evidence="1" id="KW-0963">Cytoplasm</keyword>
<dbReference type="Proteomes" id="UP000005237">
    <property type="component" value="Unassembled WGS sequence"/>
</dbReference>
<reference evidence="6" key="1">
    <citation type="submission" date="2010-08" db="EMBL/GenBank/DDBJ databases">
        <authorList>
            <consortium name="Caenorhabditis japonica Sequencing Consortium"/>
            <person name="Wilson R.K."/>
        </authorList>
    </citation>
    <scope>NUCLEOTIDE SEQUENCE [LARGE SCALE GENOMIC DNA]</scope>
    <source>
        <strain evidence="6">DF5081</strain>
    </source>
</reference>
<dbReference type="InterPro" id="IPR000535">
    <property type="entry name" value="MSP_dom"/>
</dbReference>
<protein>
    <recommendedName>
        <fullName evidence="1">Major sperm protein</fullName>
    </recommendedName>
</protein>
<dbReference type="Pfam" id="PF00635">
    <property type="entry name" value="Motile_Sperm"/>
    <property type="match status" value="1"/>
</dbReference>
<dbReference type="AlphaFoldDB" id="A0A8R1HIE9"/>
<dbReference type="PANTHER" id="PTHR21515:SF10">
    <property type="entry name" value="MAJOR SPERM PROTEIN"/>
    <property type="match status" value="1"/>
</dbReference>
<dbReference type="SUPFAM" id="SSF49354">
    <property type="entry name" value="PapD-like"/>
    <property type="match status" value="1"/>
</dbReference>
<organism evidence="5 6">
    <name type="scientific">Caenorhabditis japonica</name>
    <dbReference type="NCBI Taxonomy" id="281687"/>
    <lineage>
        <taxon>Eukaryota</taxon>
        <taxon>Metazoa</taxon>
        <taxon>Ecdysozoa</taxon>
        <taxon>Nematoda</taxon>
        <taxon>Chromadorea</taxon>
        <taxon>Rhabditida</taxon>
        <taxon>Rhabditina</taxon>
        <taxon>Rhabditomorpha</taxon>
        <taxon>Rhabditoidea</taxon>
        <taxon>Rhabditidae</taxon>
        <taxon>Peloderinae</taxon>
        <taxon>Caenorhabditis</taxon>
    </lineage>
</organism>
<feature type="domain" description="MSP" evidence="4">
    <location>
        <begin position="361"/>
        <end position="467"/>
    </location>
</feature>
<dbReference type="EnsemblMetazoa" id="CJA01511.1">
    <property type="protein sequence ID" value="CJA01511.1"/>
    <property type="gene ID" value="WBGene00120715"/>
</dbReference>
<feature type="compositionally biased region" description="Basic and acidic residues" evidence="2">
    <location>
        <begin position="201"/>
        <end position="242"/>
    </location>
</feature>
<feature type="compositionally biased region" description="Low complexity" evidence="2">
    <location>
        <begin position="170"/>
        <end position="195"/>
    </location>
</feature>
<feature type="compositionally biased region" description="Low complexity" evidence="2">
    <location>
        <begin position="297"/>
        <end position="339"/>
    </location>
</feature>
<name>A0A8R1HIE9_CAEJA</name>
<evidence type="ECO:0000256" key="2">
    <source>
        <dbReference type="SAM" id="MobiDB-lite"/>
    </source>
</evidence>
<feature type="region of interest" description="Disordered" evidence="2">
    <location>
        <begin position="95"/>
        <end position="359"/>
    </location>
</feature>
<evidence type="ECO:0000259" key="4">
    <source>
        <dbReference type="PROSITE" id="PS50202"/>
    </source>
</evidence>
<keyword evidence="1" id="KW-0206">Cytoskeleton</keyword>
<keyword evidence="3" id="KW-0732">Signal</keyword>
<feature type="compositionally biased region" description="Basic and acidic residues" evidence="2">
    <location>
        <begin position="148"/>
        <end position="157"/>
    </location>
</feature>
<evidence type="ECO:0000313" key="5">
    <source>
        <dbReference type="EnsemblMetazoa" id="CJA01511.1"/>
    </source>
</evidence>
<sequence>MIQFVITQLLLILTSPWILIECRKKRRRTNCSTETARPGAPELLAPLYAKKRPTVMVAPPEDAGVKGVSKKDVKAIEPSKIELKAETKLQAIVAKEKSKKEVVVEEKKPEEKKPEEKDKSSNKEKGPEAAPVPLVAPSAAANNASDVKPLDEVKAPESAKPGAPDAETKPAGSPPAAGDDSAAGPVKEAAPAPDDSSAKPVEAKASDDKAGDAKPVEAKASDVKAGDAKPVEAKASDVKAGDVKPGTAPAPAKPGAAPAPAPGKPGAAPAPAAAKAGAAPAPAPVKPGAAPVPAPAKPGAAAPAAPAKPGAAPAPAAAKPGAAPAKPAAAAPPAGQAKPEAPDTVPEMTQNAADAPDLKPHVTVDPSTEMVFKADQTNQAKVVIKNVHDKKIMFKIKLSDNVYFQVNQAFGTLEPGKTVTVILTHKKSPPKEGKLVVMNTLVSEFFIFYLNLGARNLGSVPICIHKA</sequence>
<feature type="compositionally biased region" description="Low complexity" evidence="2">
    <location>
        <begin position="244"/>
        <end position="256"/>
    </location>
</feature>
<feature type="compositionally biased region" description="Pro residues" evidence="2">
    <location>
        <begin position="281"/>
        <end position="296"/>
    </location>
</feature>
<dbReference type="PANTHER" id="PTHR21515">
    <property type="entry name" value="MAJOR SPERM PROTEIN"/>
    <property type="match status" value="1"/>
</dbReference>
<dbReference type="InterPro" id="IPR013783">
    <property type="entry name" value="Ig-like_fold"/>
</dbReference>
<dbReference type="Gene3D" id="2.60.40.10">
    <property type="entry name" value="Immunoglobulins"/>
    <property type="match status" value="1"/>
</dbReference>
<evidence type="ECO:0000256" key="3">
    <source>
        <dbReference type="SAM" id="SignalP"/>
    </source>
</evidence>
<feature type="signal peptide" evidence="3">
    <location>
        <begin position="1"/>
        <end position="22"/>
    </location>
</feature>
<feature type="chain" id="PRO_5035729088" description="Major sperm protein" evidence="3">
    <location>
        <begin position="23"/>
        <end position="467"/>
    </location>
</feature>
<reference evidence="5" key="2">
    <citation type="submission" date="2022-06" db="UniProtKB">
        <authorList>
            <consortium name="EnsemblMetazoa"/>
        </authorList>
    </citation>
    <scope>IDENTIFICATION</scope>
    <source>
        <strain evidence="5">DF5081</strain>
    </source>
</reference>
<evidence type="ECO:0000256" key="1">
    <source>
        <dbReference type="RuleBase" id="RU003425"/>
    </source>
</evidence>
<proteinExistence type="predicted"/>
<feature type="compositionally biased region" description="Low complexity" evidence="2">
    <location>
        <begin position="129"/>
        <end position="145"/>
    </location>
</feature>
<comment type="function">
    <text evidence="1">Central component in molecular interactions underlying sperm crawling. Forms an extensive filament system that extends from sperm villipoda, along the leading edge of the pseudopod.</text>
</comment>
<accession>A0A8R1HIE9</accession>
<feature type="compositionally biased region" description="Low complexity" evidence="2">
    <location>
        <begin position="264"/>
        <end position="280"/>
    </location>
</feature>